<dbReference type="Proteomes" id="UP000695562">
    <property type="component" value="Unassembled WGS sequence"/>
</dbReference>
<comment type="caution">
    <text evidence="1">The sequence shown here is derived from an EMBL/GenBank/DDBJ whole genome shotgun (WGS) entry which is preliminary data.</text>
</comment>
<dbReference type="Gene3D" id="3.40.50.880">
    <property type="match status" value="1"/>
</dbReference>
<sequence>MNRDPTMQDVVDYFQAAIANGRSQAQLANDFRVHKNTISRIINRIIKKSHKVLKQFPRVNDPQQNQALDEQIPDLVNDEEPGPNPVEKDEQVALLKNEEQLPRPAEEGEQVPDLMEHMKIIHPPAPTTLGEEEKQQEFAPLVIGQPVTTPSFGQGHSFILEQEREILEQISKLENQLLKQKELTPNQGEESVIVGLPYRGPKGTIFDSLAFQSNQMVTIPLCKEIDSTYNQRRINEELRVLTYNLSKKIEIQSNYVSPYVDIIVIPGRSRKFEHEQKRANTDGNLISQALKLGQPILGICAGEWRLFAHLCRRDLTLKFWEKIADMKIKMLKNAQETLNFFKKCEDDIEKSLYNLDTLDGNLKYCELWIEKINNQLQGLVLDDDVKILKSLFEKIMQDDTEFLKDTQNHNSRRMMSISLVQNKVNYNNMVHSLELKDSLVKQFMEKKDTVEIFEEKSVNSVHWRAINEKHLPNGVEIGAISPHDGVPEAFSSTLGSPLMGVQWHPEAYNANHPHQAPHRRMIQRMGVCGLAYRARCKALQLLKTKQLSGLLNSLV</sequence>
<organism evidence="1 2">
    <name type="scientific">Polysphondylium violaceum</name>
    <dbReference type="NCBI Taxonomy" id="133409"/>
    <lineage>
        <taxon>Eukaryota</taxon>
        <taxon>Amoebozoa</taxon>
        <taxon>Evosea</taxon>
        <taxon>Eumycetozoa</taxon>
        <taxon>Dictyostelia</taxon>
        <taxon>Dictyosteliales</taxon>
        <taxon>Dictyosteliaceae</taxon>
        <taxon>Polysphondylium</taxon>
    </lineage>
</organism>
<dbReference type="OrthoDB" id="2317183at2759"/>
<dbReference type="AlphaFoldDB" id="A0A8J4PY57"/>
<dbReference type="SUPFAM" id="SSF52317">
    <property type="entry name" value="Class I glutamine amidotransferase-like"/>
    <property type="match status" value="1"/>
</dbReference>
<protein>
    <submittedName>
        <fullName evidence="1">Uncharacterized protein</fullName>
    </submittedName>
</protein>
<dbReference type="InterPro" id="IPR029062">
    <property type="entry name" value="Class_I_gatase-like"/>
</dbReference>
<name>A0A8J4PY57_9MYCE</name>
<evidence type="ECO:0000313" key="1">
    <source>
        <dbReference type="EMBL" id="KAF2074712.1"/>
    </source>
</evidence>
<reference evidence="1" key="1">
    <citation type="submission" date="2020-01" db="EMBL/GenBank/DDBJ databases">
        <title>Development of genomics and gene disruption for Polysphondylium violaceum indicates a role for the polyketide synthase stlB in stalk morphogenesis.</title>
        <authorList>
            <person name="Narita B."/>
            <person name="Kawabe Y."/>
            <person name="Kin K."/>
            <person name="Saito T."/>
            <person name="Gibbs R."/>
            <person name="Kuspa A."/>
            <person name="Muzny D."/>
            <person name="Queller D."/>
            <person name="Richards S."/>
            <person name="Strassman J."/>
            <person name="Sucgang R."/>
            <person name="Worley K."/>
            <person name="Schaap P."/>
        </authorList>
    </citation>
    <scope>NUCLEOTIDE SEQUENCE</scope>
    <source>
        <strain evidence="1">QSvi11</strain>
    </source>
</reference>
<dbReference type="InterPro" id="IPR011697">
    <property type="entry name" value="Peptidase_C26"/>
</dbReference>
<keyword evidence="2" id="KW-1185">Reference proteome</keyword>
<dbReference type="Pfam" id="PF07722">
    <property type="entry name" value="Peptidase_C26"/>
    <property type="match status" value="1"/>
</dbReference>
<gene>
    <name evidence="1" type="ORF">CYY_003988</name>
</gene>
<accession>A0A8J4PY57</accession>
<proteinExistence type="predicted"/>
<evidence type="ECO:0000313" key="2">
    <source>
        <dbReference type="Proteomes" id="UP000695562"/>
    </source>
</evidence>
<dbReference type="GO" id="GO:0016787">
    <property type="term" value="F:hydrolase activity"/>
    <property type="evidence" value="ECO:0007669"/>
    <property type="project" value="InterPro"/>
</dbReference>
<dbReference type="EMBL" id="AJWJ01000133">
    <property type="protein sequence ID" value="KAF2074712.1"/>
    <property type="molecule type" value="Genomic_DNA"/>
</dbReference>